<dbReference type="EMBL" id="JAWRVE010000053">
    <property type="protein sequence ID" value="KAL1866858.1"/>
    <property type="molecule type" value="Genomic_DNA"/>
</dbReference>
<accession>A0ABR3WTF2</accession>
<reference evidence="1 2" key="1">
    <citation type="journal article" date="2024" name="IMA Fungus">
        <title>IMA Genome - F19 : A genome assembly and annotation guide to empower mycologists, including annotated draft genome sequences of Ceratocystis pirilliformis, Diaporthe australafricana, Fusarium ophioides, Paecilomyces lecythidis, and Sporothrix stenoceras.</title>
        <authorList>
            <person name="Aylward J."/>
            <person name="Wilson A.M."/>
            <person name="Visagie C.M."/>
            <person name="Spraker J."/>
            <person name="Barnes I."/>
            <person name="Buitendag C."/>
            <person name="Ceriani C."/>
            <person name="Del Mar Angel L."/>
            <person name="du Plessis D."/>
            <person name="Fuchs T."/>
            <person name="Gasser K."/>
            <person name="Kramer D."/>
            <person name="Li W."/>
            <person name="Munsamy K."/>
            <person name="Piso A."/>
            <person name="Price J.L."/>
            <person name="Sonnekus B."/>
            <person name="Thomas C."/>
            <person name="van der Nest A."/>
            <person name="van Dijk A."/>
            <person name="van Heerden A."/>
            <person name="van Vuuren N."/>
            <person name="Yilmaz N."/>
            <person name="Duong T.A."/>
            <person name="van der Merwe N.A."/>
            <person name="Wingfield M.J."/>
            <person name="Wingfield B.D."/>
        </authorList>
    </citation>
    <scope>NUCLEOTIDE SEQUENCE [LARGE SCALE GENOMIC DNA]</scope>
    <source>
        <strain evidence="1 2">CMW 18300</strain>
    </source>
</reference>
<evidence type="ECO:0000313" key="2">
    <source>
        <dbReference type="Proteomes" id="UP001583177"/>
    </source>
</evidence>
<organism evidence="1 2">
    <name type="scientific">Diaporthe australafricana</name>
    <dbReference type="NCBI Taxonomy" id="127596"/>
    <lineage>
        <taxon>Eukaryota</taxon>
        <taxon>Fungi</taxon>
        <taxon>Dikarya</taxon>
        <taxon>Ascomycota</taxon>
        <taxon>Pezizomycotina</taxon>
        <taxon>Sordariomycetes</taxon>
        <taxon>Sordariomycetidae</taxon>
        <taxon>Diaporthales</taxon>
        <taxon>Diaporthaceae</taxon>
        <taxon>Diaporthe</taxon>
    </lineage>
</organism>
<comment type="caution">
    <text evidence="1">The sequence shown here is derived from an EMBL/GenBank/DDBJ whole genome shotgun (WGS) entry which is preliminary data.</text>
</comment>
<gene>
    <name evidence="1" type="ORF">Daus18300_006561</name>
</gene>
<name>A0ABR3WTF2_9PEZI</name>
<keyword evidence="2" id="KW-1185">Reference proteome</keyword>
<evidence type="ECO:0000313" key="1">
    <source>
        <dbReference type="EMBL" id="KAL1866858.1"/>
    </source>
</evidence>
<protein>
    <recommendedName>
        <fullName evidence="3">MYND-type zinc finger protein samB</fullName>
    </recommendedName>
</protein>
<evidence type="ECO:0008006" key="3">
    <source>
        <dbReference type="Google" id="ProtNLM"/>
    </source>
</evidence>
<sequence>MGPAEIVFGCLPDPEWFERACEGDFDRNELYHCASDILTYLVTAFGGRDRILAAFDDPLLKGLLDILDEAGITPRELKDNDAHKYRCWSDGLRMLAWKQLGNGTEAGRRYTPKTRRVLEYLRWVVLGRKDVTCMVRKPWSSKNPETLSWGAPTDLRRLFAGGFSDRCSYCSAFGARHQCVSCQPRGDEHHESGTVYCNERCLRYHSPVHAASCKETRGLIRRVQLFQDAFNTYLTNIECPVSDEGHSQPVNTIPHHTIAVLSTASGLEFAFDPTAAQFGWKEYLSPWSVYRERRVDLLYDQEVARPLSPACALTRQEARNPGRFDWDSARAAQEIVEDAKARFRNNTLECGALDCSDAEFQAGRRALRVLHEVWVERWASRKGLL</sequence>
<proteinExistence type="predicted"/>
<dbReference type="Proteomes" id="UP001583177">
    <property type="component" value="Unassembled WGS sequence"/>
</dbReference>